<organism evidence="10 11">
    <name type="scientific">Euzebya pacifica</name>
    <dbReference type="NCBI Taxonomy" id="1608957"/>
    <lineage>
        <taxon>Bacteria</taxon>
        <taxon>Bacillati</taxon>
        <taxon>Actinomycetota</taxon>
        <taxon>Nitriliruptoria</taxon>
        <taxon>Euzebyales</taxon>
    </lineage>
</organism>
<dbReference type="Pfam" id="PF01379">
    <property type="entry name" value="Porphobil_deam"/>
    <property type="match status" value="1"/>
</dbReference>
<dbReference type="HAMAP" id="MF_00260">
    <property type="entry name" value="Porphobil_deam"/>
    <property type="match status" value="1"/>
</dbReference>
<accession>A0A346Y4A1</accession>
<comment type="catalytic activity">
    <reaction evidence="6 7">
        <text>4 porphobilinogen + H2O = hydroxymethylbilane + 4 NH4(+)</text>
        <dbReference type="Rhea" id="RHEA:13185"/>
        <dbReference type="ChEBI" id="CHEBI:15377"/>
        <dbReference type="ChEBI" id="CHEBI:28938"/>
        <dbReference type="ChEBI" id="CHEBI:57845"/>
        <dbReference type="ChEBI" id="CHEBI:58126"/>
        <dbReference type="EC" id="2.5.1.61"/>
    </reaction>
</comment>
<dbReference type="RefSeq" id="WP_114593499.1">
    <property type="nucleotide sequence ID" value="NZ_CP031165.1"/>
</dbReference>
<evidence type="ECO:0000259" key="8">
    <source>
        <dbReference type="Pfam" id="PF01379"/>
    </source>
</evidence>
<evidence type="ECO:0000313" key="11">
    <source>
        <dbReference type="Proteomes" id="UP000264006"/>
    </source>
</evidence>
<dbReference type="PIRSF" id="PIRSF001438">
    <property type="entry name" value="4pyrrol_synth_OHMeBilane_synth"/>
    <property type="match status" value="1"/>
</dbReference>
<comment type="cofactor">
    <cofactor evidence="7">
        <name>dipyrromethane</name>
        <dbReference type="ChEBI" id="CHEBI:60342"/>
    </cofactor>
    <text evidence="7">Binds 1 dipyrromethane group covalently.</text>
</comment>
<dbReference type="PANTHER" id="PTHR11557:SF0">
    <property type="entry name" value="PORPHOBILINOGEN DEAMINASE"/>
    <property type="match status" value="1"/>
</dbReference>
<dbReference type="EC" id="2.5.1.61" evidence="7"/>
<dbReference type="AlphaFoldDB" id="A0A346Y4A1"/>
<comment type="subunit">
    <text evidence="3 7">Monomer.</text>
</comment>
<comment type="similarity">
    <text evidence="2 7">Belongs to the HMBS family.</text>
</comment>
<dbReference type="SUPFAM" id="SSF54782">
    <property type="entry name" value="Porphobilinogen deaminase (hydroxymethylbilane synthase), C-terminal domain"/>
    <property type="match status" value="1"/>
</dbReference>
<reference evidence="10 11" key="1">
    <citation type="submission" date="2018-09" db="EMBL/GenBank/DDBJ databases">
        <title>Complete genome sequence of Euzebya sp. DY32-46 isolated from seawater of Pacific Ocean.</title>
        <authorList>
            <person name="Xu L."/>
            <person name="Wu Y.-H."/>
            <person name="Xu X.-W."/>
        </authorList>
    </citation>
    <scope>NUCLEOTIDE SEQUENCE [LARGE SCALE GENOMIC DNA]</scope>
    <source>
        <strain evidence="10 11">DY32-46</strain>
    </source>
</reference>
<dbReference type="FunFam" id="3.40.190.10:FF:000005">
    <property type="entry name" value="Porphobilinogen deaminase"/>
    <property type="match status" value="1"/>
</dbReference>
<feature type="domain" description="Porphobilinogen deaminase N-terminal" evidence="8">
    <location>
        <begin position="2"/>
        <end position="222"/>
    </location>
</feature>
<evidence type="ECO:0000256" key="1">
    <source>
        <dbReference type="ARBA" id="ARBA00002869"/>
    </source>
</evidence>
<dbReference type="GO" id="GO:0004418">
    <property type="term" value="F:hydroxymethylbilane synthase activity"/>
    <property type="evidence" value="ECO:0007669"/>
    <property type="project" value="UniProtKB-UniRule"/>
</dbReference>
<dbReference type="PRINTS" id="PR00151">
    <property type="entry name" value="PORPHBDMNASE"/>
</dbReference>
<feature type="domain" description="Porphobilinogen deaminase C-terminal" evidence="9">
    <location>
        <begin position="237"/>
        <end position="306"/>
    </location>
</feature>
<evidence type="ECO:0000256" key="6">
    <source>
        <dbReference type="ARBA" id="ARBA00048169"/>
    </source>
</evidence>
<keyword evidence="11" id="KW-1185">Reference proteome</keyword>
<dbReference type="Gene3D" id="3.30.160.40">
    <property type="entry name" value="Porphobilinogen deaminase, C-terminal domain"/>
    <property type="match status" value="1"/>
</dbReference>
<gene>
    <name evidence="7" type="primary">hemC</name>
    <name evidence="10" type="ORF">DVS28_a4637</name>
</gene>
<dbReference type="Gene3D" id="3.40.190.10">
    <property type="entry name" value="Periplasmic binding protein-like II"/>
    <property type="match status" value="2"/>
</dbReference>
<dbReference type="PANTHER" id="PTHR11557">
    <property type="entry name" value="PORPHOBILINOGEN DEAMINASE"/>
    <property type="match status" value="1"/>
</dbReference>
<dbReference type="Pfam" id="PF03900">
    <property type="entry name" value="Porphobil_deamC"/>
    <property type="match status" value="1"/>
</dbReference>
<sequence>MLRIATRRSALAVAQATQTAQLITQRTGQQVELVPMSSTGDDNPDARIDTLVAGGDVKGLFVDSIRQAVLDKDCHLAVHSYKDVPTEPHPELTVAAVPGREDPRDLLVSPKGWTFGNLPATAIVGTSSARRKMQLLRAKPGLQVLPIRGNLDTRLRKLVDGEFEAIVVALAGLKRLYTSPERGGIGALQLPLAAVPLEPGEMVPAPAQGAIAIECRADDARTVSLLEAVDHLPSHRAVSAERAYLNALGAGCTTPAGALCSLTGMGGLEVIGMLGDERNRRVLRRSTSGGFDQAEEIGRRLAGEMLEMMPA</sequence>
<evidence type="ECO:0000256" key="5">
    <source>
        <dbReference type="ARBA" id="ARBA00023244"/>
    </source>
</evidence>
<evidence type="ECO:0000259" key="9">
    <source>
        <dbReference type="Pfam" id="PF03900"/>
    </source>
</evidence>
<evidence type="ECO:0000256" key="7">
    <source>
        <dbReference type="HAMAP-Rule" id="MF_00260"/>
    </source>
</evidence>
<dbReference type="EMBL" id="CP031165">
    <property type="protein sequence ID" value="AXV09298.1"/>
    <property type="molecule type" value="Genomic_DNA"/>
</dbReference>
<evidence type="ECO:0000313" key="10">
    <source>
        <dbReference type="EMBL" id="AXV09298.1"/>
    </source>
</evidence>
<dbReference type="NCBIfam" id="TIGR00212">
    <property type="entry name" value="hemC"/>
    <property type="match status" value="1"/>
</dbReference>
<keyword evidence="5 7" id="KW-0627">Porphyrin biosynthesis</keyword>
<dbReference type="Proteomes" id="UP000264006">
    <property type="component" value="Chromosome"/>
</dbReference>
<dbReference type="InterPro" id="IPR022418">
    <property type="entry name" value="Porphobilinogen_deaminase_C"/>
</dbReference>
<comment type="miscellaneous">
    <text evidence="7">The porphobilinogen subunits are added to the dipyrromethane group.</text>
</comment>
<keyword evidence="4 7" id="KW-0808">Transferase</keyword>
<dbReference type="KEGG" id="euz:DVS28_a4637"/>
<dbReference type="OrthoDB" id="9810298at2"/>
<evidence type="ECO:0000256" key="4">
    <source>
        <dbReference type="ARBA" id="ARBA00022679"/>
    </source>
</evidence>
<evidence type="ECO:0000256" key="3">
    <source>
        <dbReference type="ARBA" id="ARBA00011245"/>
    </source>
</evidence>
<name>A0A346Y4A1_9ACTN</name>
<dbReference type="InterPro" id="IPR036803">
    <property type="entry name" value="Porphobilinogen_deaminase_C_sf"/>
</dbReference>
<comment type="function">
    <text evidence="1 7">Tetrapolymerization of the monopyrrole PBG into the hydroxymethylbilane pre-uroporphyrinogen in several discrete steps.</text>
</comment>
<dbReference type="SUPFAM" id="SSF53850">
    <property type="entry name" value="Periplasmic binding protein-like II"/>
    <property type="match status" value="1"/>
</dbReference>
<feature type="modified residue" description="S-(dipyrrolylmethanemethyl)cysteine" evidence="7">
    <location>
        <position position="252"/>
    </location>
</feature>
<dbReference type="GO" id="GO:0005737">
    <property type="term" value="C:cytoplasm"/>
    <property type="evidence" value="ECO:0007669"/>
    <property type="project" value="UniProtKB-UniRule"/>
</dbReference>
<evidence type="ECO:0000256" key="2">
    <source>
        <dbReference type="ARBA" id="ARBA00005638"/>
    </source>
</evidence>
<dbReference type="InterPro" id="IPR022417">
    <property type="entry name" value="Porphobilin_deaminase_N"/>
</dbReference>
<dbReference type="GO" id="GO:0006782">
    <property type="term" value="P:protoporphyrinogen IX biosynthetic process"/>
    <property type="evidence" value="ECO:0007669"/>
    <property type="project" value="UniProtKB-UniRule"/>
</dbReference>
<proteinExistence type="inferred from homology"/>
<dbReference type="InterPro" id="IPR000860">
    <property type="entry name" value="HemC"/>
</dbReference>
<protein>
    <recommendedName>
        <fullName evidence="7">Porphobilinogen deaminase</fullName>
        <shortName evidence="7">PBG</shortName>
        <ecNumber evidence="7">2.5.1.61</ecNumber>
    </recommendedName>
    <alternativeName>
        <fullName evidence="7">Hydroxymethylbilane synthase</fullName>
        <shortName evidence="7">HMBS</shortName>
    </alternativeName>
    <alternativeName>
        <fullName evidence="7">Pre-uroporphyrinogen synthase</fullName>
    </alternativeName>
</protein>